<protein>
    <submittedName>
        <fullName evidence="1">Uncharacterized protein</fullName>
    </submittedName>
</protein>
<name>A0ABR4CE49_9HELO</name>
<evidence type="ECO:0000313" key="1">
    <source>
        <dbReference type="EMBL" id="KAL2067787.1"/>
    </source>
</evidence>
<dbReference type="Proteomes" id="UP001595075">
    <property type="component" value="Unassembled WGS sequence"/>
</dbReference>
<reference evidence="1 2" key="1">
    <citation type="journal article" date="2024" name="Commun. Biol.">
        <title>Comparative genomic analysis of thermophilic fungi reveals convergent evolutionary adaptations and gene losses.</title>
        <authorList>
            <person name="Steindorff A.S."/>
            <person name="Aguilar-Pontes M.V."/>
            <person name="Robinson A.J."/>
            <person name="Andreopoulos B."/>
            <person name="LaButti K."/>
            <person name="Kuo A."/>
            <person name="Mondo S."/>
            <person name="Riley R."/>
            <person name="Otillar R."/>
            <person name="Haridas S."/>
            <person name="Lipzen A."/>
            <person name="Grimwood J."/>
            <person name="Schmutz J."/>
            <person name="Clum A."/>
            <person name="Reid I.D."/>
            <person name="Moisan M.C."/>
            <person name="Butler G."/>
            <person name="Nguyen T.T.M."/>
            <person name="Dewar K."/>
            <person name="Conant G."/>
            <person name="Drula E."/>
            <person name="Henrissat B."/>
            <person name="Hansel C."/>
            <person name="Singer S."/>
            <person name="Hutchinson M.I."/>
            <person name="de Vries R.P."/>
            <person name="Natvig D.O."/>
            <person name="Powell A.J."/>
            <person name="Tsang A."/>
            <person name="Grigoriev I.V."/>
        </authorList>
    </citation>
    <scope>NUCLEOTIDE SEQUENCE [LARGE SCALE GENOMIC DNA]</scope>
    <source>
        <strain evidence="1 2">CBS 494.80</strain>
    </source>
</reference>
<evidence type="ECO:0000313" key="2">
    <source>
        <dbReference type="Proteomes" id="UP001595075"/>
    </source>
</evidence>
<organism evidence="1 2">
    <name type="scientific">Oculimacula yallundae</name>
    <dbReference type="NCBI Taxonomy" id="86028"/>
    <lineage>
        <taxon>Eukaryota</taxon>
        <taxon>Fungi</taxon>
        <taxon>Dikarya</taxon>
        <taxon>Ascomycota</taxon>
        <taxon>Pezizomycotina</taxon>
        <taxon>Leotiomycetes</taxon>
        <taxon>Helotiales</taxon>
        <taxon>Ploettnerulaceae</taxon>
        <taxon>Oculimacula</taxon>
    </lineage>
</organism>
<dbReference type="EMBL" id="JAZHXI010000009">
    <property type="protein sequence ID" value="KAL2067787.1"/>
    <property type="molecule type" value="Genomic_DNA"/>
</dbReference>
<sequence>MEYMEGVALTDVIDNNPSITEDQISTICLRPHPVLHPNSLRGSSDVQEPRSKPIYYKTYGETNRSTTTKLGARPSQSTIIHKVLDLSAREYPLTLADGLHSTTVPELQNARLPRLLPVLQLLVLRMNQTEDYQYQGGDPEALSVGFRYMKATDHAEASGGDSEYFNCPLLETIHPQSIWVK</sequence>
<gene>
    <name evidence="1" type="ORF">VTL71DRAFT_15883</name>
</gene>
<accession>A0ABR4CE49</accession>
<keyword evidence="2" id="KW-1185">Reference proteome</keyword>
<proteinExistence type="predicted"/>
<comment type="caution">
    <text evidence="1">The sequence shown here is derived from an EMBL/GenBank/DDBJ whole genome shotgun (WGS) entry which is preliminary data.</text>
</comment>